<reference evidence="5" key="1">
    <citation type="submission" date="2021-03" db="EMBL/GenBank/DDBJ databases">
        <title>Chromosome level genome of the anhydrobiotic midge Polypedilum vanderplanki.</title>
        <authorList>
            <person name="Yoshida Y."/>
            <person name="Kikawada T."/>
            <person name="Gusev O."/>
        </authorList>
    </citation>
    <scope>NUCLEOTIDE SEQUENCE</scope>
    <source>
        <strain evidence="5">NIAS01</strain>
        <tissue evidence="5">Whole body or cell culture</tissue>
    </source>
</reference>
<feature type="domain" description="EF-hand" evidence="4">
    <location>
        <begin position="68"/>
        <end position="103"/>
    </location>
</feature>
<dbReference type="EMBL" id="JADBJN010000001">
    <property type="protein sequence ID" value="KAG5682877.1"/>
    <property type="molecule type" value="Genomic_DNA"/>
</dbReference>
<protein>
    <recommendedName>
        <fullName evidence="4">EF-hand domain-containing protein</fullName>
    </recommendedName>
</protein>
<dbReference type="Proteomes" id="UP001107558">
    <property type="component" value="Chromosome 1"/>
</dbReference>
<evidence type="ECO:0000256" key="3">
    <source>
        <dbReference type="SAM" id="MobiDB-lite"/>
    </source>
</evidence>
<gene>
    <name evidence="5" type="ORF">PVAND_012196</name>
</gene>
<feature type="region of interest" description="Disordered" evidence="3">
    <location>
        <begin position="1"/>
        <end position="64"/>
    </location>
</feature>
<dbReference type="PANTHER" id="PTHR23048:SF0">
    <property type="entry name" value="CALMODULIN LIKE 3"/>
    <property type="match status" value="1"/>
</dbReference>
<dbReference type="AlphaFoldDB" id="A0A9J6CLP3"/>
<evidence type="ECO:0000259" key="4">
    <source>
        <dbReference type="PROSITE" id="PS50222"/>
    </source>
</evidence>
<organism evidence="5 6">
    <name type="scientific">Polypedilum vanderplanki</name>
    <name type="common">Sleeping chironomid midge</name>
    <dbReference type="NCBI Taxonomy" id="319348"/>
    <lineage>
        <taxon>Eukaryota</taxon>
        <taxon>Metazoa</taxon>
        <taxon>Ecdysozoa</taxon>
        <taxon>Arthropoda</taxon>
        <taxon>Hexapoda</taxon>
        <taxon>Insecta</taxon>
        <taxon>Pterygota</taxon>
        <taxon>Neoptera</taxon>
        <taxon>Endopterygota</taxon>
        <taxon>Diptera</taxon>
        <taxon>Nematocera</taxon>
        <taxon>Chironomoidea</taxon>
        <taxon>Chironomidae</taxon>
        <taxon>Chironominae</taxon>
        <taxon>Polypedilum</taxon>
        <taxon>Polypedilum</taxon>
    </lineage>
</organism>
<evidence type="ECO:0000256" key="2">
    <source>
        <dbReference type="ARBA" id="ARBA00022837"/>
    </source>
</evidence>
<dbReference type="InterPro" id="IPR002048">
    <property type="entry name" value="EF_hand_dom"/>
</dbReference>
<dbReference type="InterPro" id="IPR018247">
    <property type="entry name" value="EF_Hand_1_Ca_BS"/>
</dbReference>
<dbReference type="GO" id="GO:0005509">
    <property type="term" value="F:calcium ion binding"/>
    <property type="evidence" value="ECO:0007669"/>
    <property type="project" value="InterPro"/>
</dbReference>
<dbReference type="PROSITE" id="PS50222">
    <property type="entry name" value="EF_HAND_2"/>
    <property type="match status" value="4"/>
</dbReference>
<feature type="compositionally biased region" description="Basic and acidic residues" evidence="3">
    <location>
        <begin position="24"/>
        <end position="43"/>
    </location>
</feature>
<accession>A0A9J6CLP3</accession>
<evidence type="ECO:0000313" key="6">
    <source>
        <dbReference type="Proteomes" id="UP001107558"/>
    </source>
</evidence>
<feature type="domain" description="EF-hand" evidence="4">
    <location>
        <begin position="182"/>
        <end position="217"/>
    </location>
</feature>
<feature type="domain" description="EF-hand" evidence="4">
    <location>
        <begin position="146"/>
        <end position="181"/>
    </location>
</feature>
<sequence length="234" mass="26398">MSDAPPADAPPAAAAAEAPPAEPAVKKEPEHLKTWKAAEKPAYEKMPPNTPKKPIEKIPEKSTELSREQLQVLRESFKIFDTENKGAISIDVVKIILELITGEEIDEDDLDDVMEEFDEDESGEIEFAEFVKLASQFVEPEEDYETMKEQLRDLFVFYDRDERGCIPVEKFKAILKELDPELPEEEAAQMVKEIDTDESGTIEFEEFVEAMLGEDDDPRNKPPPVKKEEAAATA</sequence>
<dbReference type="Pfam" id="PF13499">
    <property type="entry name" value="EF-hand_7"/>
    <property type="match status" value="2"/>
</dbReference>
<dbReference type="SUPFAM" id="SSF47473">
    <property type="entry name" value="EF-hand"/>
    <property type="match status" value="1"/>
</dbReference>
<dbReference type="FunFam" id="1.10.238.10:FF:000001">
    <property type="entry name" value="Calmodulin 1"/>
    <property type="match status" value="1"/>
</dbReference>
<evidence type="ECO:0000256" key="1">
    <source>
        <dbReference type="ARBA" id="ARBA00022737"/>
    </source>
</evidence>
<proteinExistence type="predicted"/>
<feature type="compositionally biased region" description="Basic and acidic residues" evidence="3">
    <location>
        <begin position="225"/>
        <end position="234"/>
    </location>
</feature>
<dbReference type="GO" id="GO:0016460">
    <property type="term" value="C:myosin II complex"/>
    <property type="evidence" value="ECO:0007669"/>
    <property type="project" value="TreeGrafter"/>
</dbReference>
<comment type="caution">
    <text evidence="5">The sequence shown here is derived from an EMBL/GenBank/DDBJ whole genome shotgun (WGS) entry which is preliminary data.</text>
</comment>
<feature type="domain" description="EF-hand" evidence="4">
    <location>
        <begin position="105"/>
        <end position="140"/>
    </location>
</feature>
<dbReference type="PANTHER" id="PTHR23048">
    <property type="entry name" value="MYOSIN LIGHT CHAIN 1, 3"/>
    <property type="match status" value="1"/>
</dbReference>
<feature type="compositionally biased region" description="Basic and acidic residues" evidence="3">
    <location>
        <begin position="53"/>
        <end position="64"/>
    </location>
</feature>
<dbReference type="PROSITE" id="PS00018">
    <property type="entry name" value="EF_HAND_1"/>
    <property type="match status" value="2"/>
</dbReference>
<feature type="region of interest" description="Disordered" evidence="3">
    <location>
        <begin position="211"/>
        <end position="234"/>
    </location>
</feature>
<dbReference type="InterPro" id="IPR011992">
    <property type="entry name" value="EF-hand-dom_pair"/>
</dbReference>
<dbReference type="SMART" id="SM00054">
    <property type="entry name" value="EFh"/>
    <property type="match status" value="4"/>
</dbReference>
<keyword evidence="1" id="KW-0677">Repeat</keyword>
<dbReference type="Gene3D" id="1.10.238.10">
    <property type="entry name" value="EF-hand"/>
    <property type="match status" value="2"/>
</dbReference>
<name>A0A9J6CLP3_POLVA</name>
<evidence type="ECO:0000313" key="5">
    <source>
        <dbReference type="EMBL" id="KAG5682877.1"/>
    </source>
</evidence>
<feature type="compositionally biased region" description="Low complexity" evidence="3">
    <location>
        <begin position="1"/>
        <end position="19"/>
    </location>
</feature>
<dbReference type="CDD" id="cd00051">
    <property type="entry name" value="EFh"/>
    <property type="match status" value="1"/>
</dbReference>
<keyword evidence="6" id="KW-1185">Reference proteome</keyword>
<dbReference type="InterPro" id="IPR050230">
    <property type="entry name" value="CALM/Myosin/TropC-like"/>
</dbReference>
<keyword evidence="2" id="KW-0106">Calcium</keyword>
<dbReference type="OrthoDB" id="26525at2759"/>